<dbReference type="OrthoDB" id="1924287at2759"/>
<name>A0A9P8QDT5_WICPI</name>
<evidence type="ECO:0000313" key="3">
    <source>
        <dbReference type="Proteomes" id="UP000774326"/>
    </source>
</evidence>
<dbReference type="EMBL" id="JAEUBG010000192">
    <property type="protein sequence ID" value="KAH3688702.1"/>
    <property type="molecule type" value="Genomic_DNA"/>
</dbReference>
<dbReference type="Gene3D" id="3.80.10.10">
    <property type="entry name" value="Ribonuclease Inhibitor"/>
    <property type="match status" value="2"/>
</dbReference>
<evidence type="ECO:0008006" key="4">
    <source>
        <dbReference type="Google" id="ProtNLM"/>
    </source>
</evidence>
<feature type="region of interest" description="Disordered" evidence="1">
    <location>
        <begin position="1"/>
        <end position="30"/>
    </location>
</feature>
<dbReference type="GO" id="GO:0019005">
    <property type="term" value="C:SCF ubiquitin ligase complex"/>
    <property type="evidence" value="ECO:0007669"/>
    <property type="project" value="TreeGrafter"/>
</dbReference>
<dbReference type="AlphaFoldDB" id="A0A9P8QDT5"/>
<keyword evidence="3" id="KW-1185">Reference proteome</keyword>
<gene>
    <name evidence="2" type="ORF">WICPIJ_000302</name>
</gene>
<dbReference type="Proteomes" id="UP000774326">
    <property type="component" value="Unassembled WGS sequence"/>
</dbReference>
<dbReference type="InterPro" id="IPR032675">
    <property type="entry name" value="LRR_dom_sf"/>
</dbReference>
<evidence type="ECO:0000313" key="2">
    <source>
        <dbReference type="EMBL" id="KAH3688702.1"/>
    </source>
</evidence>
<feature type="compositionally biased region" description="Acidic residues" evidence="1">
    <location>
        <begin position="109"/>
        <end position="123"/>
    </location>
</feature>
<dbReference type="SUPFAM" id="SSF52047">
    <property type="entry name" value="RNI-like"/>
    <property type="match status" value="1"/>
</dbReference>
<dbReference type="InterPro" id="IPR006553">
    <property type="entry name" value="Leu-rich_rpt_Cys-con_subtyp"/>
</dbReference>
<feature type="compositionally biased region" description="Acidic residues" evidence="1">
    <location>
        <begin position="79"/>
        <end position="90"/>
    </location>
</feature>
<dbReference type="GO" id="GO:0031146">
    <property type="term" value="P:SCF-dependent proteasomal ubiquitin-dependent protein catabolic process"/>
    <property type="evidence" value="ECO:0007669"/>
    <property type="project" value="TreeGrafter"/>
</dbReference>
<proteinExistence type="predicted"/>
<organism evidence="2 3">
    <name type="scientific">Wickerhamomyces pijperi</name>
    <name type="common">Yeast</name>
    <name type="synonym">Pichia pijperi</name>
    <dbReference type="NCBI Taxonomy" id="599730"/>
    <lineage>
        <taxon>Eukaryota</taxon>
        <taxon>Fungi</taxon>
        <taxon>Dikarya</taxon>
        <taxon>Ascomycota</taxon>
        <taxon>Saccharomycotina</taxon>
        <taxon>Saccharomycetes</taxon>
        <taxon>Phaffomycetales</taxon>
        <taxon>Wickerhamomycetaceae</taxon>
        <taxon>Wickerhamomyces</taxon>
    </lineage>
</organism>
<dbReference type="SMART" id="SM00367">
    <property type="entry name" value="LRR_CC"/>
    <property type="match status" value="4"/>
</dbReference>
<comment type="caution">
    <text evidence="2">The sequence shown here is derived from an EMBL/GenBank/DDBJ whole genome shotgun (WGS) entry which is preliminary data.</text>
</comment>
<accession>A0A9P8QDT5</accession>
<protein>
    <recommendedName>
        <fullName evidence="4">DNA repair protein RAD7</fullName>
    </recommendedName>
</protein>
<reference evidence="2" key="1">
    <citation type="journal article" date="2021" name="Open Biol.">
        <title>Shared evolutionary footprints suggest mitochondrial oxidative damage underlies multiple complex I losses in fungi.</title>
        <authorList>
            <person name="Schikora-Tamarit M.A."/>
            <person name="Marcet-Houben M."/>
            <person name="Nosek J."/>
            <person name="Gabaldon T."/>
        </authorList>
    </citation>
    <scope>NUCLEOTIDE SEQUENCE</scope>
    <source>
        <strain evidence="2">CBS2887</strain>
    </source>
</reference>
<dbReference type="PANTHER" id="PTHR13318">
    <property type="entry name" value="PARTNER OF PAIRED, ISOFORM B-RELATED"/>
    <property type="match status" value="1"/>
</dbReference>
<evidence type="ECO:0000256" key="1">
    <source>
        <dbReference type="SAM" id="MobiDB-lite"/>
    </source>
</evidence>
<feature type="compositionally biased region" description="Basic and acidic residues" evidence="1">
    <location>
        <begin position="69"/>
        <end position="78"/>
    </location>
</feature>
<dbReference type="PANTHER" id="PTHR13318:SF190">
    <property type="entry name" value="PARTNER OF PAIRED, ISOFORM B"/>
    <property type="match status" value="1"/>
</dbReference>
<feature type="region of interest" description="Disordered" evidence="1">
    <location>
        <begin position="53"/>
        <end position="125"/>
    </location>
</feature>
<sequence>MSRRPLKYRREESANGTQTEASAIRGPNSALTEFLRQQGISAEEIRQRHLRRVAGEEATLEDAPGVIEINRETEPDQRAEEEEQEPDQEELEIRIAARRKRRAARDNNDGEYTDSDSEDNLEQEDNHIDQDAVERARIVGDEVECFRCSTSFVVSVYSEQDPETGGYYCVDCLKMKQENDRAIRKNQLASRKKRQRLAVALLDRQDVKIPSLQDISIKRITERIEDVDELGDIGAINMKKIAKIICRNRSLNDTTLSLFLNTAIEVLELWDCSKITKDSYDKICSFAPNIKKLTVLMCGRFHNDNLNYYATNFKNLTSLELDGPFLINNQTWQSFFKVKGKDLTSFKVSNTHRFDDTTLETLLQNVDAEKFQSLKLSRLAGIKFKDSYDMIPMYLTNLFELEISYPEHEELVDDSMLINTLSINGESLNTLVLDGCAGLTDEFLINGIKPFASKLRKLSLQFLDQITDEGFVGLFHEWHTNLGLNEVFLKKCFSLGDAGILEMFLHSNTTLVELSLNSVKDLTVLPFQVMRCNNLIYLDIGFIRSIDDRVLELIQKNCKQVKIIDCYGNNKCTAAAKIREDVKVIGRQSDTLW</sequence>
<reference evidence="2" key="2">
    <citation type="submission" date="2021-01" db="EMBL/GenBank/DDBJ databases">
        <authorList>
            <person name="Schikora-Tamarit M.A."/>
        </authorList>
    </citation>
    <scope>NUCLEOTIDE SEQUENCE</scope>
    <source>
        <strain evidence="2">CBS2887</strain>
    </source>
</reference>